<feature type="domain" description="Peptidase S8/S53" evidence="9">
    <location>
        <begin position="97"/>
        <end position="386"/>
    </location>
</feature>
<name>A0ABV9RLM4_9PSEU</name>
<dbReference type="RefSeq" id="WP_274190737.1">
    <property type="nucleotide sequence ID" value="NZ_BAABHN010000039.1"/>
</dbReference>
<comment type="caution">
    <text evidence="10">The sequence shown here is derived from an EMBL/GenBank/DDBJ whole genome shotgun (WGS) entry which is preliminary data.</text>
</comment>
<sequence length="448" mass="43119">MTRTLAGAGVAVVLTVLTVVLSAAPAGAADPVDAPSSAPTPPAPDRAALDALDAAPDGVPGARRDAPCPSPTPPSGTGFGDLPPGPDPADAWVGGRGEGQLVAVVDTGVAAHPRLAGRIVDGGDFVAGTSGLDDCDGHGTAVAGVIAASPAPDDLVVGRAPAVRVLAVRQTSAFFGVDGRAGVGDVTSLARAVRHAADTPGVGVLTLALTACRTPAEVADPSDAPALGALRAAVREAVDRGVVVVAAAGNTGPACAPNTGGPVRSVPVPAWFGDDVLAVGAVDDAGAPDPSSLAGPWVDLAAPGREPSSLAASGNGLTTTLGAPDGSSGPLVGTSFAAARVAAAAALLRQRSPETPAREVAAALVRSATPPPGLAPGVRDDAVGYGVLDAAAAIRGGPPRTGPEVRPEPPAPPTEGSGSGWITAAVGAVAAVLAVGAVAVRRRRGGAR</sequence>
<feature type="signal peptide" evidence="8">
    <location>
        <begin position="1"/>
        <end position="28"/>
    </location>
</feature>
<feature type="chain" id="PRO_5046124423" evidence="8">
    <location>
        <begin position="29"/>
        <end position="448"/>
    </location>
</feature>
<evidence type="ECO:0000259" key="9">
    <source>
        <dbReference type="Pfam" id="PF00082"/>
    </source>
</evidence>
<evidence type="ECO:0000256" key="5">
    <source>
        <dbReference type="PROSITE-ProRule" id="PRU01240"/>
    </source>
</evidence>
<dbReference type="PROSITE" id="PS00137">
    <property type="entry name" value="SUBTILASE_HIS"/>
    <property type="match status" value="1"/>
</dbReference>
<dbReference type="Proteomes" id="UP001595909">
    <property type="component" value="Unassembled WGS sequence"/>
</dbReference>
<evidence type="ECO:0000256" key="1">
    <source>
        <dbReference type="ARBA" id="ARBA00011073"/>
    </source>
</evidence>
<keyword evidence="2 5" id="KW-0645">Protease</keyword>
<dbReference type="InterPro" id="IPR022398">
    <property type="entry name" value="Peptidase_S8_His-AS"/>
</dbReference>
<feature type="region of interest" description="Disordered" evidence="6">
    <location>
        <begin position="394"/>
        <end position="420"/>
    </location>
</feature>
<feature type="compositionally biased region" description="Low complexity" evidence="6">
    <location>
        <begin position="27"/>
        <end position="37"/>
    </location>
</feature>
<feature type="compositionally biased region" description="Polar residues" evidence="6">
    <location>
        <begin position="310"/>
        <end position="321"/>
    </location>
</feature>
<feature type="active site" description="Charge relay system" evidence="5">
    <location>
        <position position="106"/>
    </location>
</feature>
<feature type="active site" description="Charge relay system" evidence="5">
    <location>
        <position position="335"/>
    </location>
</feature>
<evidence type="ECO:0000256" key="3">
    <source>
        <dbReference type="ARBA" id="ARBA00022801"/>
    </source>
</evidence>
<reference evidence="11" key="1">
    <citation type="journal article" date="2019" name="Int. J. Syst. Evol. Microbiol.">
        <title>The Global Catalogue of Microorganisms (GCM) 10K type strain sequencing project: providing services to taxonomists for standard genome sequencing and annotation.</title>
        <authorList>
            <consortium name="The Broad Institute Genomics Platform"/>
            <consortium name="The Broad Institute Genome Sequencing Center for Infectious Disease"/>
            <person name="Wu L."/>
            <person name="Ma J."/>
        </authorList>
    </citation>
    <scope>NUCLEOTIDE SEQUENCE [LARGE SCALE GENOMIC DNA]</scope>
    <source>
        <strain evidence="11">CCUG 50347</strain>
    </source>
</reference>
<evidence type="ECO:0000256" key="4">
    <source>
        <dbReference type="ARBA" id="ARBA00022825"/>
    </source>
</evidence>
<evidence type="ECO:0000256" key="8">
    <source>
        <dbReference type="SAM" id="SignalP"/>
    </source>
</evidence>
<dbReference type="PANTHER" id="PTHR43806">
    <property type="entry name" value="PEPTIDASE S8"/>
    <property type="match status" value="1"/>
</dbReference>
<comment type="similarity">
    <text evidence="1 5">Belongs to the peptidase S8 family.</text>
</comment>
<keyword evidence="7" id="KW-0472">Membrane</keyword>
<organism evidence="10 11">
    <name type="scientific">Actinomycetospora chibensis</name>
    <dbReference type="NCBI Taxonomy" id="663606"/>
    <lineage>
        <taxon>Bacteria</taxon>
        <taxon>Bacillati</taxon>
        <taxon>Actinomycetota</taxon>
        <taxon>Actinomycetes</taxon>
        <taxon>Pseudonocardiales</taxon>
        <taxon>Pseudonocardiaceae</taxon>
        <taxon>Actinomycetospora</taxon>
    </lineage>
</organism>
<accession>A0ABV9RLM4</accession>
<dbReference type="InterPro" id="IPR036852">
    <property type="entry name" value="Peptidase_S8/S53_dom_sf"/>
</dbReference>
<dbReference type="Pfam" id="PF00082">
    <property type="entry name" value="Peptidase_S8"/>
    <property type="match status" value="1"/>
</dbReference>
<dbReference type="PRINTS" id="PR00723">
    <property type="entry name" value="SUBTILISIN"/>
</dbReference>
<evidence type="ECO:0000256" key="7">
    <source>
        <dbReference type="SAM" id="Phobius"/>
    </source>
</evidence>
<keyword evidence="7" id="KW-1133">Transmembrane helix</keyword>
<feature type="active site" description="Charge relay system" evidence="5">
    <location>
        <position position="138"/>
    </location>
</feature>
<dbReference type="PROSITE" id="PS00136">
    <property type="entry name" value="SUBTILASE_ASP"/>
    <property type="match status" value="1"/>
</dbReference>
<dbReference type="InterPro" id="IPR023827">
    <property type="entry name" value="Peptidase_S8_Asp-AS"/>
</dbReference>
<feature type="compositionally biased region" description="Low complexity" evidence="6">
    <location>
        <begin position="45"/>
        <end position="61"/>
    </location>
</feature>
<evidence type="ECO:0000256" key="6">
    <source>
        <dbReference type="SAM" id="MobiDB-lite"/>
    </source>
</evidence>
<evidence type="ECO:0000313" key="10">
    <source>
        <dbReference type="EMBL" id="MFC4834419.1"/>
    </source>
</evidence>
<dbReference type="Gene3D" id="3.40.50.200">
    <property type="entry name" value="Peptidase S8/S53 domain"/>
    <property type="match status" value="1"/>
</dbReference>
<protein>
    <submittedName>
        <fullName evidence="10">S8 family serine peptidase</fullName>
    </submittedName>
</protein>
<dbReference type="EMBL" id="JBHSIM010000039">
    <property type="protein sequence ID" value="MFC4834419.1"/>
    <property type="molecule type" value="Genomic_DNA"/>
</dbReference>
<proteinExistence type="inferred from homology"/>
<dbReference type="InterPro" id="IPR050131">
    <property type="entry name" value="Peptidase_S8_subtilisin-like"/>
</dbReference>
<gene>
    <name evidence="10" type="ORF">ACFPEL_18545</name>
</gene>
<keyword evidence="7" id="KW-0812">Transmembrane</keyword>
<dbReference type="PANTHER" id="PTHR43806:SF11">
    <property type="entry name" value="CEREVISIN-RELATED"/>
    <property type="match status" value="1"/>
</dbReference>
<keyword evidence="4 5" id="KW-0720">Serine protease</keyword>
<feature type="transmembrane region" description="Helical" evidence="7">
    <location>
        <begin position="420"/>
        <end position="440"/>
    </location>
</feature>
<evidence type="ECO:0000256" key="2">
    <source>
        <dbReference type="ARBA" id="ARBA00022670"/>
    </source>
</evidence>
<dbReference type="InterPro" id="IPR000209">
    <property type="entry name" value="Peptidase_S8/S53_dom"/>
</dbReference>
<dbReference type="InterPro" id="IPR015500">
    <property type="entry name" value="Peptidase_S8_subtilisin-rel"/>
</dbReference>
<feature type="region of interest" description="Disordered" evidence="6">
    <location>
        <begin position="304"/>
        <end position="326"/>
    </location>
</feature>
<dbReference type="SUPFAM" id="SSF52743">
    <property type="entry name" value="Subtilisin-like"/>
    <property type="match status" value="1"/>
</dbReference>
<feature type="region of interest" description="Disordered" evidence="6">
    <location>
        <begin position="27"/>
        <end position="94"/>
    </location>
</feature>
<keyword evidence="11" id="KW-1185">Reference proteome</keyword>
<evidence type="ECO:0000313" key="11">
    <source>
        <dbReference type="Proteomes" id="UP001595909"/>
    </source>
</evidence>
<keyword evidence="8" id="KW-0732">Signal</keyword>
<keyword evidence="3 5" id="KW-0378">Hydrolase</keyword>
<dbReference type="PROSITE" id="PS51892">
    <property type="entry name" value="SUBTILASE"/>
    <property type="match status" value="1"/>
</dbReference>